<feature type="domain" description="HTH gntR-type" evidence="5">
    <location>
        <begin position="9"/>
        <end position="77"/>
    </location>
</feature>
<sequence length="247" mass="27239">MSSTSHPTPRLYQRVAEQISAYMREHRLEPGQRLPSEKDLARKLNVSRPTIREAMIALEIAGQLEIRVGSGAYIRQAPNQVPLLLDAGPGPFELLRARLLIEGEIAADAALNASAEQLKQIEATIQEMKALDAAGQNAQITDRHFHVAIAEAARNNVLASIVDSLWAGIFSPIFHSLSHLAGLQHHQQMTLRDHQAIFTAIKARDPQAARAAMRNHLRHVEDILAGQPEKTARPKKSARKSAIRKPA</sequence>
<dbReference type="Pfam" id="PF00392">
    <property type="entry name" value="GntR"/>
    <property type="match status" value="1"/>
</dbReference>
<dbReference type="Gene3D" id="1.20.120.530">
    <property type="entry name" value="GntR ligand-binding domain-like"/>
    <property type="match status" value="1"/>
</dbReference>
<dbReference type="InterPro" id="IPR036388">
    <property type="entry name" value="WH-like_DNA-bd_sf"/>
</dbReference>
<dbReference type="Proteomes" id="UP000321820">
    <property type="component" value="Chromosome"/>
</dbReference>
<organism evidence="6 7">
    <name type="scientific">Terriglobus albidus</name>
    <dbReference type="NCBI Taxonomy" id="1592106"/>
    <lineage>
        <taxon>Bacteria</taxon>
        <taxon>Pseudomonadati</taxon>
        <taxon>Acidobacteriota</taxon>
        <taxon>Terriglobia</taxon>
        <taxon>Terriglobales</taxon>
        <taxon>Acidobacteriaceae</taxon>
        <taxon>Terriglobus</taxon>
    </lineage>
</organism>
<keyword evidence="7" id="KW-1185">Reference proteome</keyword>
<evidence type="ECO:0000256" key="2">
    <source>
        <dbReference type="ARBA" id="ARBA00023125"/>
    </source>
</evidence>
<evidence type="ECO:0000256" key="3">
    <source>
        <dbReference type="ARBA" id="ARBA00023163"/>
    </source>
</evidence>
<name>A0A5B9ECZ2_9BACT</name>
<dbReference type="OrthoDB" id="214086at2"/>
<evidence type="ECO:0000256" key="1">
    <source>
        <dbReference type="ARBA" id="ARBA00023015"/>
    </source>
</evidence>
<keyword evidence="2" id="KW-0238">DNA-binding</keyword>
<dbReference type="PANTHER" id="PTHR43537">
    <property type="entry name" value="TRANSCRIPTIONAL REGULATOR, GNTR FAMILY"/>
    <property type="match status" value="1"/>
</dbReference>
<dbReference type="InterPro" id="IPR036390">
    <property type="entry name" value="WH_DNA-bd_sf"/>
</dbReference>
<dbReference type="GO" id="GO:0003700">
    <property type="term" value="F:DNA-binding transcription factor activity"/>
    <property type="evidence" value="ECO:0007669"/>
    <property type="project" value="InterPro"/>
</dbReference>
<evidence type="ECO:0000256" key="4">
    <source>
        <dbReference type="SAM" id="MobiDB-lite"/>
    </source>
</evidence>
<dbReference type="AlphaFoldDB" id="A0A5B9ECZ2"/>
<dbReference type="SUPFAM" id="SSF46785">
    <property type="entry name" value="Winged helix' DNA-binding domain"/>
    <property type="match status" value="1"/>
</dbReference>
<dbReference type="SMART" id="SM00345">
    <property type="entry name" value="HTH_GNTR"/>
    <property type="match status" value="1"/>
</dbReference>
<gene>
    <name evidence="6" type="ORF">FTW19_20095</name>
</gene>
<feature type="compositionally biased region" description="Basic residues" evidence="4">
    <location>
        <begin position="233"/>
        <end position="247"/>
    </location>
</feature>
<evidence type="ECO:0000313" key="6">
    <source>
        <dbReference type="EMBL" id="QEE30078.1"/>
    </source>
</evidence>
<evidence type="ECO:0000313" key="7">
    <source>
        <dbReference type="Proteomes" id="UP000321820"/>
    </source>
</evidence>
<protein>
    <submittedName>
        <fullName evidence="6">FadR family transcriptional regulator</fullName>
    </submittedName>
</protein>
<dbReference type="Pfam" id="PF07729">
    <property type="entry name" value="FCD"/>
    <property type="match status" value="1"/>
</dbReference>
<dbReference type="EMBL" id="CP042806">
    <property type="protein sequence ID" value="QEE30078.1"/>
    <property type="molecule type" value="Genomic_DNA"/>
</dbReference>
<dbReference type="Gene3D" id="1.10.10.10">
    <property type="entry name" value="Winged helix-like DNA-binding domain superfamily/Winged helix DNA-binding domain"/>
    <property type="match status" value="1"/>
</dbReference>
<dbReference type="InterPro" id="IPR008920">
    <property type="entry name" value="TF_FadR/GntR_C"/>
</dbReference>
<dbReference type="PROSITE" id="PS50949">
    <property type="entry name" value="HTH_GNTR"/>
    <property type="match status" value="1"/>
</dbReference>
<dbReference type="GO" id="GO:0003677">
    <property type="term" value="F:DNA binding"/>
    <property type="evidence" value="ECO:0007669"/>
    <property type="project" value="UniProtKB-KW"/>
</dbReference>
<dbReference type="SMART" id="SM00895">
    <property type="entry name" value="FCD"/>
    <property type="match status" value="1"/>
</dbReference>
<keyword evidence="1" id="KW-0805">Transcription regulation</keyword>
<reference evidence="6 7" key="1">
    <citation type="submission" date="2019-08" db="EMBL/GenBank/DDBJ databases">
        <title>Complete genome sequence of Terriglobus albidus strain ORNL.</title>
        <authorList>
            <person name="Podar M."/>
        </authorList>
    </citation>
    <scope>NUCLEOTIDE SEQUENCE [LARGE SCALE GENOMIC DNA]</scope>
    <source>
        <strain evidence="6 7">ORNL</strain>
    </source>
</reference>
<keyword evidence="3" id="KW-0804">Transcription</keyword>
<accession>A0A5B9ECZ2</accession>
<feature type="region of interest" description="Disordered" evidence="4">
    <location>
        <begin position="224"/>
        <end position="247"/>
    </location>
</feature>
<evidence type="ECO:0000259" key="5">
    <source>
        <dbReference type="PROSITE" id="PS50949"/>
    </source>
</evidence>
<dbReference type="RefSeq" id="WP_147649348.1">
    <property type="nucleotide sequence ID" value="NZ_CP042806.1"/>
</dbReference>
<dbReference type="SUPFAM" id="SSF48008">
    <property type="entry name" value="GntR ligand-binding domain-like"/>
    <property type="match status" value="1"/>
</dbReference>
<dbReference type="PANTHER" id="PTHR43537:SF5">
    <property type="entry name" value="UXU OPERON TRANSCRIPTIONAL REGULATOR"/>
    <property type="match status" value="1"/>
</dbReference>
<dbReference type="KEGG" id="talb:FTW19_20095"/>
<dbReference type="InterPro" id="IPR000524">
    <property type="entry name" value="Tscrpt_reg_HTH_GntR"/>
</dbReference>
<dbReference type="CDD" id="cd07377">
    <property type="entry name" value="WHTH_GntR"/>
    <property type="match status" value="1"/>
</dbReference>
<dbReference type="InterPro" id="IPR011711">
    <property type="entry name" value="GntR_C"/>
</dbReference>
<dbReference type="PRINTS" id="PR00035">
    <property type="entry name" value="HTHGNTR"/>
</dbReference>
<proteinExistence type="predicted"/>